<dbReference type="FunFam" id="3.40.50.300:FF:000016">
    <property type="entry name" value="Oligopeptide ABC transporter ATP-binding component"/>
    <property type="match status" value="1"/>
</dbReference>
<evidence type="ECO:0000256" key="7">
    <source>
        <dbReference type="ARBA" id="ARBA00023136"/>
    </source>
</evidence>
<reference evidence="8 9" key="1">
    <citation type="journal article" date="2015" name="Int. J. Syst. Evol. Microbiol.">
        <title>Youhaiella tibetensis gen. nov., sp. nov., isolated from subsurface sediment.</title>
        <authorList>
            <person name="Wang Y.X."/>
            <person name="Huang F.Q."/>
            <person name="Nogi Y."/>
            <person name="Pang S.J."/>
            <person name="Wang P.K."/>
            <person name="Lv J."/>
        </authorList>
    </citation>
    <scope>NUCLEOTIDE SEQUENCE [LARGE SCALE GENOMIC DNA]</scope>
    <source>
        <strain evidence="9">fig4</strain>
    </source>
</reference>
<evidence type="ECO:0000313" key="9">
    <source>
        <dbReference type="Proteomes" id="UP000321062"/>
    </source>
</evidence>
<evidence type="ECO:0000313" key="8">
    <source>
        <dbReference type="EMBL" id="QEE20159.1"/>
    </source>
</evidence>
<dbReference type="GO" id="GO:0055085">
    <property type="term" value="P:transmembrane transport"/>
    <property type="evidence" value="ECO:0007669"/>
    <property type="project" value="UniProtKB-ARBA"/>
</dbReference>
<name>A0A5B9DN81_9HYPH</name>
<evidence type="ECO:0000256" key="6">
    <source>
        <dbReference type="ARBA" id="ARBA00022840"/>
    </source>
</evidence>
<dbReference type="SUPFAM" id="SSF52540">
    <property type="entry name" value="P-loop containing nucleoside triphosphate hydrolases"/>
    <property type="match status" value="1"/>
</dbReference>
<evidence type="ECO:0000256" key="5">
    <source>
        <dbReference type="ARBA" id="ARBA00022741"/>
    </source>
</evidence>
<dbReference type="CDD" id="cd03257">
    <property type="entry name" value="ABC_NikE_OppD_transporters"/>
    <property type="match status" value="1"/>
</dbReference>
<organism evidence="8 9">
    <name type="scientific">Paradevosia tibetensis</name>
    <dbReference type="NCBI Taxonomy" id="1447062"/>
    <lineage>
        <taxon>Bacteria</taxon>
        <taxon>Pseudomonadati</taxon>
        <taxon>Pseudomonadota</taxon>
        <taxon>Alphaproteobacteria</taxon>
        <taxon>Hyphomicrobiales</taxon>
        <taxon>Devosiaceae</taxon>
        <taxon>Paradevosia</taxon>
    </lineage>
</organism>
<evidence type="ECO:0000256" key="1">
    <source>
        <dbReference type="ARBA" id="ARBA00004417"/>
    </source>
</evidence>
<dbReference type="PANTHER" id="PTHR43297">
    <property type="entry name" value="OLIGOPEPTIDE TRANSPORT ATP-BINDING PROTEIN APPD"/>
    <property type="match status" value="1"/>
</dbReference>
<gene>
    <name evidence="8" type="ORF">FNA67_08210</name>
</gene>
<dbReference type="Gene3D" id="3.40.50.300">
    <property type="entry name" value="P-loop containing nucleotide triphosphate hydrolases"/>
    <property type="match status" value="1"/>
</dbReference>
<keyword evidence="7" id="KW-0472">Membrane</keyword>
<dbReference type="PANTHER" id="PTHR43297:SF2">
    <property type="entry name" value="DIPEPTIDE TRANSPORT ATP-BINDING PROTEIN DPPD"/>
    <property type="match status" value="1"/>
</dbReference>
<dbReference type="GO" id="GO:0005886">
    <property type="term" value="C:plasma membrane"/>
    <property type="evidence" value="ECO:0007669"/>
    <property type="project" value="UniProtKB-SubCell"/>
</dbReference>
<accession>A0A5B9DN81</accession>
<dbReference type="InterPro" id="IPR027417">
    <property type="entry name" value="P-loop_NTPase"/>
</dbReference>
<keyword evidence="5" id="KW-0547">Nucleotide-binding</keyword>
<dbReference type="GO" id="GO:0016887">
    <property type="term" value="F:ATP hydrolysis activity"/>
    <property type="evidence" value="ECO:0007669"/>
    <property type="project" value="InterPro"/>
</dbReference>
<dbReference type="GO" id="GO:0015833">
    <property type="term" value="P:peptide transport"/>
    <property type="evidence" value="ECO:0007669"/>
    <property type="project" value="InterPro"/>
</dbReference>
<keyword evidence="3" id="KW-0813">Transport</keyword>
<sequence length="338" mass="36434">MTTVLTIDRLNLSFVNEAGAIHALDEVSFALGKGEVLSLVGESGCGKSVTAMAIMGLLPRGTARATGSILLGGQDLLKASEKEMRRLRGNRIGMVFQDPMTSLDPVHTVGMQIAEVVRRHKGVSNAAARARALEMLDLVRIPDARNRLAAYPHELSGGMRQRVMIAMALACDPEILIADEPTTALDVTVQAQILDLIGELKSELGMSVILITHDLGVVAKTADRMMVMYAGRIVEEGTVERVFSRPSHGYTAGLLQSLPGHGALARRSPLPEIAGSVPRLDKREPGCTFAPRCRFAHEACANPLPPARQVDAGHNTLCIRDTTVFEAIRDHDIVRAWA</sequence>
<protein>
    <submittedName>
        <fullName evidence="8">ABC transporter ATP-binding protein</fullName>
    </submittedName>
</protein>
<dbReference type="AlphaFoldDB" id="A0A5B9DN81"/>
<keyword evidence="6 8" id="KW-0067">ATP-binding</keyword>
<dbReference type="InterPro" id="IPR013563">
    <property type="entry name" value="Oligopep_ABC_C"/>
</dbReference>
<dbReference type="Proteomes" id="UP000321062">
    <property type="component" value="Chromosome"/>
</dbReference>
<dbReference type="InterPro" id="IPR050388">
    <property type="entry name" value="ABC_Ni/Peptide_Import"/>
</dbReference>
<comment type="similarity">
    <text evidence="2">Belongs to the ABC transporter superfamily.</text>
</comment>
<dbReference type="InterPro" id="IPR017871">
    <property type="entry name" value="ABC_transporter-like_CS"/>
</dbReference>
<proteinExistence type="inferred from homology"/>
<dbReference type="Pfam" id="PF08352">
    <property type="entry name" value="oligo_HPY"/>
    <property type="match status" value="1"/>
</dbReference>
<keyword evidence="4" id="KW-1003">Cell membrane</keyword>
<dbReference type="RefSeq" id="WP_147655702.1">
    <property type="nucleotide sequence ID" value="NZ_BMFM01000001.1"/>
</dbReference>
<dbReference type="PROSITE" id="PS50893">
    <property type="entry name" value="ABC_TRANSPORTER_2"/>
    <property type="match status" value="1"/>
</dbReference>
<dbReference type="KEGG" id="yti:FNA67_08210"/>
<dbReference type="GO" id="GO:0005524">
    <property type="term" value="F:ATP binding"/>
    <property type="evidence" value="ECO:0007669"/>
    <property type="project" value="UniProtKB-KW"/>
</dbReference>
<dbReference type="NCBIfam" id="TIGR01727">
    <property type="entry name" value="oligo_HPY"/>
    <property type="match status" value="1"/>
</dbReference>
<dbReference type="PROSITE" id="PS00211">
    <property type="entry name" value="ABC_TRANSPORTER_1"/>
    <property type="match status" value="1"/>
</dbReference>
<dbReference type="InterPro" id="IPR003439">
    <property type="entry name" value="ABC_transporter-like_ATP-bd"/>
</dbReference>
<evidence type="ECO:0000256" key="3">
    <source>
        <dbReference type="ARBA" id="ARBA00022448"/>
    </source>
</evidence>
<comment type="subcellular location">
    <subcellularLocation>
        <location evidence="1">Cell inner membrane</location>
        <topology evidence="1">Peripheral membrane protein</topology>
    </subcellularLocation>
</comment>
<dbReference type="SMART" id="SM00382">
    <property type="entry name" value="AAA"/>
    <property type="match status" value="1"/>
</dbReference>
<evidence type="ECO:0000256" key="2">
    <source>
        <dbReference type="ARBA" id="ARBA00005417"/>
    </source>
</evidence>
<dbReference type="OrthoDB" id="9815712at2"/>
<dbReference type="Pfam" id="PF00005">
    <property type="entry name" value="ABC_tran"/>
    <property type="match status" value="1"/>
</dbReference>
<dbReference type="EMBL" id="CP041690">
    <property type="protein sequence ID" value="QEE20159.1"/>
    <property type="molecule type" value="Genomic_DNA"/>
</dbReference>
<evidence type="ECO:0000256" key="4">
    <source>
        <dbReference type="ARBA" id="ARBA00022475"/>
    </source>
</evidence>
<dbReference type="InterPro" id="IPR003593">
    <property type="entry name" value="AAA+_ATPase"/>
</dbReference>
<keyword evidence="9" id="KW-1185">Reference proteome</keyword>